<gene>
    <name evidence="1" type="ORF">G293_00065</name>
</gene>
<organism evidence="1 2">
    <name type="scientific">Candidatus Liberibacter africanus PTSAPSY</name>
    <dbReference type="NCBI Taxonomy" id="1277257"/>
    <lineage>
        <taxon>Bacteria</taxon>
        <taxon>Pseudomonadati</taxon>
        <taxon>Pseudomonadota</taxon>
        <taxon>Alphaproteobacteria</taxon>
        <taxon>Hyphomicrobiales</taxon>
        <taxon>Rhizobiaceae</taxon>
        <taxon>Liberibacter</taxon>
    </lineage>
</organism>
<dbReference type="EMBL" id="CP004021">
    <property type="protein sequence ID" value="AKK19677.1"/>
    <property type="molecule type" value="Genomic_DNA"/>
</dbReference>
<dbReference type="AlphaFoldDB" id="A0A0G3I7I8"/>
<sequence length="60" mass="6801">MARLMERIQSLDVTVEESNANLKRSRIDTLGITPKQRGESLALTLLAIPLYLVTHRLQLI</sequence>
<dbReference type="PATRIC" id="fig|1277257.4.peg.13"/>
<name>A0A0G3I7I8_LIBAF</name>
<dbReference type="Proteomes" id="UP000035503">
    <property type="component" value="Chromosome"/>
</dbReference>
<evidence type="ECO:0000313" key="1">
    <source>
        <dbReference type="EMBL" id="AKK19677.1"/>
    </source>
</evidence>
<evidence type="ECO:0000313" key="2">
    <source>
        <dbReference type="Proteomes" id="UP000035503"/>
    </source>
</evidence>
<proteinExistence type="predicted"/>
<protein>
    <submittedName>
        <fullName evidence="1">Uncharacterized protein</fullName>
    </submittedName>
</protein>
<reference evidence="1 2" key="1">
    <citation type="journal article" date="2015" name="Genome Announc.">
        <title>Complete Genome Sequence of 'Candidatus Liberibacter africanus,' a Bacterium Associated with Citrus Huanglongbing.</title>
        <authorList>
            <person name="Lin H."/>
            <person name="Pietersen G."/>
            <person name="Han C."/>
            <person name="Read D.A."/>
            <person name="Lou B."/>
            <person name="Gupta G."/>
            <person name="Civerolo E.L."/>
        </authorList>
    </citation>
    <scope>NUCLEOTIDE SEQUENCE [LARGE SCALE GENOMIC DNA]</scope>
    <source>
        <strain evidence="1 2">PTSAPSY</strain>
    </source>
</reference>
<dbReference type="KEGG" id="lau:G293_00065"/>
<accession>A0A0G3I7I8</accession>
<keyword evidence="2" id="KW-1185">Reference proteome</keyword>